<evidence type="ECO:0000256" key="3">
    <source>
        <dbReference type="ARBA" id="ARBA00022679"/>
    </source>
</evidence>
<protein>
    <recommendedName>
        <fullName evidence="1">non-specific serine/threonine protein kinase</fullName>
        <ecNumber evidence="1">2.7.11.1</ecNumber>
    </recommendedName>
</protein>
<evidence type="ECO:0000256" key="5">
    <source>
        <dbReference type="ARBA" id="ARBA00022777"/>
    </source>
</evidence>
<keyword evidence="13" id="KW-1185">Reference proteome</keyword>
<dbReference type="SUPFAM" id="SSF56112">
    <property type="entry name" value="Protein kinase-like (PK-like)"/>
    <property type="match status" value="1"/>
</dbReference>
<dbReference type="Gene3D" id="3.30.200.20">
    <property type="entry name" value="Phosphorylase Kinase, domain 1"/>
    <property type="match status" value="1"/>
</dbReference>
<gene>
    <name evidence="12" type="ORF">ACFQZM_42895</name>
</gene>
<dbReference type="InterPro" id="IPR031634">
    <property type="entry name" value="PknG_rubred"/>
</dbReference>
<comment type="catalytic activity">
    <reaction evidence="8">
        <text>L-seryl-[protein] + ATP = O-phospho-L-seryl-[protein] + ADP + H(+)</text>
        <dbReference type="Rhea" id="RHEA:17989"/>
        <dbReference type="Rhea" id="RHEA-COMP:9863"/>
        <dbReference type="Rhea" id="RHEA-COMP:11604"/>
        <dbReference type="ChEBI" id="CHEBI:15378"/>
        <dbReference type="ChEBI" id="CHEBI:29999"/>
        <dbReference type="ChEBI" id="CHEBI:30616"/>
        <dbReference type="ChEBI" id="CHEBI:83421"/>
        <dbReference type="ChEBI" id="CHEBI:456216"/>
        <dbReference type="EC" id="2.7.11.1"/>
    </reaction>
</comment>
<dbReference type="EMBL" id="JBHTGP010000027">
    <property type="protein sequence ID" value="MFD0691299.1"/>
    <property type="molecule type" value="Genomic_DNA"/>
</dbReference>
<feature type="coiled-coil region" evidence="9">
    <location>
        <begin position="782"/>
        <end position="809"/>
    </location>
</feature>
<evidence type="ECO:0000313" key="12">
    <source>
        <dbReference type="EMBL" id="MFD0691299.1"/>
    </source>
</evidence>
<dbReference type="Pfam" id="PF16919">
    <property type="entry name" value="PknG_rubred"/>
    <property type="match status" value="1"/>
</dbReference>
<comment type="catalytic activity">
    <reaction evidence="7">
        <text>L-threonyl-[protein] + ATP = O-phospho-L-threonyl-[protein] + ADP + H(+)</text>
        <dbReference type="Rhea" id="RHEA:46608"/>
        <dbReference type="Rhea" id="RHEA-COMP:11060"/>
        <dbReference type="Rhea" id="RHEA-COMP:11605"/>
        <dbReference type="ChEBI" id="CHEBI:15378"/>
        <dbReference type="ChEBI" id="CHEBI:30013"/>
        <dbReference type="ChEBI" id="CHEBI:30616"/>
        <dbReference type="ChEBI" id="CHEBI:61977"/>
        <dbReference type="ChEBI" id="CHEBI:456216"/>
        <dbReference type="EC" id="2.7.11.1"/>
    </reaction>
</comment>
<evidence type="ECO:0000256" key="8">
    <source>
        <dbReference type="ARBA" id="ARBA00048679"/>
    </source>
</evidence>
<evidence type="ECO:0000256" key="6">
    <source>
        <dbReference type="ARBA" id="ARBA00022840"/>
    </source>
</evidence>
<keyword evidence="6" id="KW-0067">ATP-binding</keyword>
<comment type="caution">
    <text evidence="12">The sequence shown here is derived from an EMBL/GenBank/DDBJ whole genome shotgun (WGS) entry which is preliminary data.</text>
</comment>
<dbReference type="Pfam" id="PF00069">
    <property type="entry name" value="Pkinase"/>
    <property type="match status" value="1"/>
</dbReference>
<dbReference type="InterPro" id="IPR000719">
    <property type="entry name" value="Prot_kinase_dom"/>
</dbReference>
<evidence type="ECO:0000313" key="13">
    <source>
        <dbReference type="Proteomes" id="UP001597063"/>
    </source>
</evidence>
<dbReference type="PROSITE" id="PS50011">
    <property type="entry name" value="PROTEIN_KINASE_DOM"/>
    <property type="match status" value="1"/>
</dbReference>
<keyword evidence="3" id="KW-0808">Transferase</keyword>
<dbReference type="PANTHER" id="PTHR24363:SF0">
    <property type="entry name" value="SERINE_THREONINE KINASE LIKE DOMAIN CONTAINING 1"/>
    <property type="match status" value="1"/>
</dbReference>
<organism evidence="12 13">
    <name type="scientific">Actinomadura fibrosa</name>
    <dbReference type="NCBI Taxonomy" id="111802"/>
    <lineage>
        <taxon>Bacteria</taxon>
        <taxon>Bacillati</taxon>
        <taxon>Actinomycetota</taxon>
        <taxon>Actinomycetes</taxon>
        <taxon>Streptosporangiales</taxon>
        <taxon>Thermomonosporaceae</taxon>
        <taxon>Actinomadura</taxon>
    </lineage>
</organism>
<feature type="domain" description="Protein kinase" evidence="11">
    <location>
        <begin position="219"/>
        <end position="495"/>
    </location>
</feature>
<evidence type="ECO:0000259" key="11">
    <source>
        <dbReference type="PROSITE" id="PS50011"/>
    </source>
</evidence>
<evidence type="ECO:0000256" key="9">
    <source>
        <dbReference type="SAM" id="Coils"/>
    </source>
</evidence>
<dbReference type="Proteomes" id="UP001597063">
    <property type="component" value="Unassembled WGS sequence"/>
</dbReference>
<evidence type="ECO:0000256" key="7">
    <source>
        <dbReference type="ARBA" id="ARBA00047899"/>
    </source>
</evidence>
<evidence type="ECO:0000256" key="10">
    <source>
        <dbReference type="SAM" id="MobiDB-lite"/>
    </source>
</evidence>
<evidence type="ECO:0000256" key="1">
    <source>
        <dbReference type="ARBA" id="ARBA00012513"/>
    </source>
</evidence>
<evidence type="ECO:0000256" key="2">
    <source>
        <dbReference type="ARBA" id="ARBA00022527"/>
    </source>
</evidence>
<dbReference type="Pfam" id="PF16918">
    <property type="entry name" value="PknG_TPR"/>
    <property type="match status" value="1"/>
</dbReference>
<accession>A0ABW2XY40</accession>
<dbReference type="PANTHER" id="PTHR24363">
    <property type="entry name" value="SERINE/THREONINE PROTEIN KINASE"/>
    <property type="match status" value="1"/>
</dbReference>
<dbReference type="Gene3D" id="1.25.40.10">
    <property type="entry name" value="Tetratricopeptide repeat domain"/>
    <property type="match status" value="1"/>
</dbReference>
<keyword evidence="5" id="KW-0418">Kinase</keyword>
<dbReference type="RefSeq" id="WP_378325777.1">
    <property type="nucleotide sequence ID" value="NZ_JBHTGP010000027.1"/>
</dbReference>
<feature type="region of interest" description="Disordered" evidence="10">
    <location>
        <begin position="105"/>
        <end position="141"/>
    </location>
</feature>
<sequence length="815" mass="86170">MSQCTAPGCGGTIDGGYCVVCGMAATPSSAPVPQGTSAPNACTQPGCGGTIDGGYCNVCGSPPSASSGGASPAAPSVSSDKCRQPGCSGTIVDGYCDVCGSPPTSSSASTGGSLGSASTGGSSRTGSTRTGSSRSSGRRGMLGAGLVEVPRVPYRDPATAVLSNPEVAESKRYCSSCGEPVGRSRGDRPGRTEGFCPKCGTAFSFTPKLANGELVGGQYSVLGCLAHGGLGWIYLAKDRNVNDRWVVLKGLLDSGDDDARRAAEAERVFLSEVEHPNIVKIYNFVQHRGDDYIVMEYVGGQSLKDILLQRRRELGEESLPLAQAIAYGLEVLRAFDYLHARGLVYCDFKPDNVIQSEEQLRLIDLGGVRRLDNQDGAIYGTVGYQAPEIADVGPSVTSDLYTVGRTLAVLSFPFKGYTRAFADSLPPREEVPLLQRYESFDRFLRRATHKDPEQRFQDAAEMAEQLTGVLREVLAAEDGDPRPAASGLFGPERFTAGAAVSGGEPGDGVAALPPVPPAMAADALPVPLADREDPAAGFLTGLTALEPRQLAAAIAGAPQRTPEVRLALARVKIELGETGEAEALLDDLYAERPGDWRVEWYRAVSTLAQGNVTEAEPRFDRVYSLLPGEAAPKLALAYCRERSAPGDAVRLYELVWRTDHSYINAAFGLARVHLAAGDRRAAVAALDSVPQVSFRYVPAQVAAVATAVRGRRPAELTAADLVGAGDRLAGLGLDGERRDRLAAEVLEAALDWLLAGQGAASGARGGSLLGAELAETPLRRRLEETYRELARLTRDREECRRLIDAANAVRPRTLL</sequence>
<evidence type="ECO:0000256" key="4">
    <source>
        <dbReference type="ARBA" id="ARBA00022741"/>
    </source>
</evidence>
<keyword evidence="2" id="KW-0723">Serine/threonine-protein kinase</keyword>
<keyword evidence="4" id="KW-0547">Nucleotide-binding</keyword>
<name>A0ABW2XY40_9ACTN</name>
<reference evidence="13" key="1">
    <citation type="journal article" date="2019" name="Int. J. Syst. Evol. Microbiol.">
        <title>The Global Catalogue of Microorganisms (GCM) 10K type strain sequencing project: providing services to taxonomists for standard genome sequencing and annotation.</title>
        <authorList>
            <consortium name="The Broad Institute Genomics Platform"/>
            <consortium name="The Broad Institute Genome Sequencing Center for Infectious Disease"/>
            <person name="Wu L."/>
            <person name="Ma J."/>
        </authorList>
    </citation>
    <scope>NUCLEOTIDE SEQUENCE [LARGE SCALE GENOMIC DNA]</scope>
    <source>
        <strain evidence="13">JCM 9371</strain>
    </source>
</reference>
<dbReference type="Gene3D" id="1.10.510.10">
    <property type="entry name" value="Transferase(Phosphotransferase) domain 1"/>
    <property type="match status" value="1"/>
</dbReference>
<dbReference type="InterPro" id="IPR011990">
    <property type="entry name" value="TPR-like_helical_dom_sf"/>
</dbReference>
<dbReference type="InterPro" id="IPR011009">
    <property type="entry name" value="Kinase-like_dom_sf"/>
</dbReference>
<proteinExistence type="predicted"/>
<dbReference type="InterPro" id="IPR031636">
    <property type="entry name" value="PknG_TPR"/>
</dbReference>
<dbReference type="EC" id="2.7.11.1" evidence="1"/>
<keyword evidence="9" id="KW-0175">Coiled coil</keyword>
<dbReference type="CDD" id="cd14014">
    <property type="entry name" value="STKc_PknB_like"/>
    <property type="match status" value="1"/>
</dbReference>
<dbReference type="SUPFAM" id="SSF48452">
    <property type="entry name" value="TPR-like"/>
    <property type="match status" value="1"/>
</dbReference>